<evidence type="ECO:0000313" key="4">
    <source>
        <dbReference type="Proteomes" id="UP000183107"/>
    </source>
</evidence>
<keyword evidence="4" id="KW-1185">Reference proteome</keyword>
<organism evidence="3 4">
    <name type="scientific">Nitrosospira briensis</name>
    <dbReference type="NCBI Taxonomy" id="35799"/>
    <lineage>
        <taxon>Bacteria</taxon>
        <taxon>Pseudomonadati</taxon>
        <taxon>Pseudomonadota</taxon>
        <taxon>Betaproteobacteria</taxon>
        <taxon>Nitrosomonadales</taxon>
        <taxon>Nitrosomonadaceae</taxon>
        <taxon>Nitrosospira</taxon>
    </lineage>
</organism>
<sequence>MRQMFAATLVFVLTLTISESIFAVDQGAPPAAIENSLGMKFVLVPAGAFLMGSNELPDDLSKAYPQYERRRVVELGDEAPVHPVRFKQAFYMAQFEVSVGQFRKFIEASGYTPESVADGTGGYGYNANYDSLQSVSGDAFEGRNPKYSWQNPGFDQADNHPVVNVTWNDSVALAKWLSEKEGVKYRLPTEAEWEYACRAGTRTRYTSGDNPESLLKIANVFDSDARGYWQRWAQFALSGNDGFAFTSPVGSFAPNAWGLYDMHGNVWEWVSDWYADDYYSRSPVDNPQGPAEGSVRVRRGGSWHTWALYARSSYRNWISPDSRYTLVGMRLVREVSVR</sequence>
<dbReference type="Proteomes" id="UP000183107">
    <property type="component" value="Unassembled WGS sequence"/>
</dbReference>
<dbReference type="SUPFAM" id="SSF56436">
    <property type="entry name" value="C-type lectin-like"/>
    <property type="match status" value="1"/>
</dbReference>
<accession>A0A1I5D5U1</accession>
<dbReference type="InterPro" id="IPR042095">
    <property type="entry name" value="SUMF_sf"/>
</dbReference>
<dbReference type="OrthoDB" id="9768004at2"/>
<evidence type="ECO:0000259" key="2">
    <source>
        <dbReference type="Pfam" id="PF03781"/>
    </source>
</evidence>
<dbReference type="PANTHER" id="PTHR23150:SF19">
    <property type="entry name" value="FORMYLGLYCINE-GENERATING ENZYME"/>
    <property type="match status" value="1"/>
</dbReference>
<evidence type="ECO:0000313" key="3">
    <source>
        <dbReference type="EMBL" id="SFN94496.1"/>
    </source>
</evidence>
<dbReference type="InterPro" id="IPR005532">
    <property type="entry name" value="SUMF_dom"/>
</dbReference>
<evidence type="ECO:0000256" key="1">
    <source>
        <dbReference type="SAM" id="SignalP"/>
    </source>
</evidence>
<dbReference type="Pfam" id="PF03781">
    <property type="entry name" value="FGE-sulfatase"/>
    <property type="match status" value="1"/>
</dbReference>
<dbReference type="PANTHER" id="PTHR23150">
    <property type="entry name" value="SULFATASE MODIFYING FACTOR 1, 2"/>
    <property type="match status" value="1"/>
</dbReference>
<feature type="domain" description="Sulfatase-modifying factor enzyme-like" evidence="2">
    <location>
        <begin position="40"/>
        <end position="333"/>
    </location>
</feature>
<dbReference type="InterPro" id="IPR051043">
    <property type="entry name" value="Sulfatase_Mod_Factor_Kinase"/>
</dbReference>
<dbReference type="RefSeq" id="WP_083396761.1">
    <property type="nucleotide sequence ID" value="NZ_FOVJ01000005.1"/>
</dbReference>
<proteinExistence type="predicted"/>
<feature type="chain" id="PRO_5010381544" evidence="1">
    <location>
        <begin position="24"/>
        <end position="338"/>
    </location>
</feature>
<dbReference type="Gene3D" id="3.90.1580.10">
    <property type="entry name" value="paralog of FGE (formylglycine-generating enzyme)"/>
    <property type="match status" value="1"/>
</dbReference>
<dbReference type="AlphaFoldDB" id="A0A1I5D5U1"/>
<dbReference type="GO" id="GO:0120147">
    <property type="term" value="F:formylglycine-generating oxidase activity"/>
    <property type="evidence" value="ECO:0007669"/>
    <property type="project" value="TreeGrafter"/>
</dbReference>
<feature type="signal peptide" evidence="1">
    <location>
        <begin position="1"/>
        <end position="23"/>
    </location>
</feature>
<dbReference type="EMBL" id="FOVJ01000005">
    <property type="protein sequence ID" value="SFN94496.1"/>
    <property type="molecule type" value="Genomic_DNA"/>
</dbReference>
<name>A0A1I5D5U1_9PROT</name>
<dbReference type="InterPro" id="IPR016187">
    <property type="entry name" value="CTDL_fold"/>
</dbReference>
<keyword evidence="1" id="KW-0732">Signal</keyword>
<reference evidence="4" key="1">
    <citation type="submission" date="2016-10" db="EMBL/GenBank/DDBJ databases">
        <authorList>
            <person name="Varghese N."/>
        </authorList>
    </citation>
    <scope>NUCLEOTIDE SEQUENCE [LARGE SCALE GENOMIC DNA]</scope>
    <source>
        <strain evidence="4">Nsp8</strain>
    </source>
</reference>
<gene>
    <name evidence="3" type="ORF">SAMN05216386_2214</name>
</gene>
<protein>
    <submittedName>
        <fullName evidence="3">Formylglycine-generating enzyme, required for sulfatase activity, contains SUMF1/FGE domain</fullName>
    </submittedName>
</protein>